<dbReference type="InterPro" id="IPR052097">
    <property type="entry name" value="SET-MYND_domain_protein"/>
</dbReference>
<dbReference type="SUPFAM" id="SSF48452">
    <property type="entry name" value="TPR-like"/>
    <property type="match status" value="2"/>
</dbReference>
<keyword evidence="1" id="KW-0489">Methyltransferase</keyword>
<evidence type="ECO:0000313" key="6">
    <source>
        <dbReference type="EMBL" id="KAK7197464.1"/>
    </source>
</evidence>
<dbReference type="GO" id="GO:0032259">
    <property type="term" value="P:methylation"/>
    <property type="evidence" value="ECO:0007669"/>
    <property type="project" value="UniProtKB-KW"/>
</dbReference>
<feature type="compositionally biased region" description="Polar residues" evidence="4">
    <location>
        <begin position="1"/>
        <end position="14"/>
    </location>
</feature>
<organism evidence="6 7">
    <name type="scientific">Novymonas esmeraldas</name>
    <dbReference type="NCBI Taxonomy" id="1808958"/>
    <lineage>
        <taxon>Eukaryota</taxon>
        <taxon>Discoba</taxon>
        <taxon>Euglenozoa</taxon>
        <taxon>Kinetoplastea</taxon>
        <taxon>Metakinetoplastina</taxon>
        <taxon>Trypanosomatida</taxon>
        <taxon>Trypanosomatidae</taxon>
        <taxon>Novymonas</taxon>
    </lineage>
</organism>
<dbReference type="PANTHER" id="PTHR46165:SF2">
    <property type="entry name" value="SET AND MYND DOMAIN-CONTAINING PROTEIN 4"/>
    <property type="match status" value="1"/>
</dbReference>
<keyword evidence="2" id="KW-0808">Transferase</keyword>
<dbReference type="CDD" id="cd20071">
    <property type="entry name" value="SET_SMYD"/>
    <property type="match status" value="1"/>
</dbReference>
<dbReference type="SMART" id="SM00028">
    <property type="entry name" value="TPR"/>
    <property type="match status" value="3"/>
</dbReference>
<reference evidence="6 7" key="1">
    <citation type="journal article" date="2021" name="MBio">
        <title>A New Model Trypanosomatid, Novymonas esmeraldas: Genomic Perception of Its 'Candidatus Pandoraea novymonadis' Endosymbiont.</title>
        <authorList>
            <person name="Zakharova A."/>
            <person name="Saura A."/>
            <person name="Butenko A."/>
            <person name="Podesvova L."/>
            <person name="Warmusova S."/>
            <person name="Kostygov A.Y."/>
            <person name="Nenarokova A."/>
            <person name="Lukes J."/>
            <person name="Opperdoes F.R."/>
            <person name="Yurchenko V."/>
        </authorList>
    </citation>
    <scope>NUCLEOTIDE SEQUENCE [LARGE SCALE GENOMIC DNA]</scope>
    <source>
        <strain evidence="6 7">E262AT.01</strain>
    </source>
</reference>
<dbReference type="InterPro" id="IPR011990">
    <property type="entry name" value="TPR-like_helical_dom_sf"/>
</dbReference>
<evidence type="ECO:0000259" key="5">
    <source>
        <dbReference type="PROSITE" id="PS50280"/>
    </source>
</evidence>
<proteinExistence type="predicted"/>
<dbReference type="Gene3D" id="1.10.220.160">
    <property type="match status" value="1"/>
</dbReference>
<evidence type="ECO:0000256" key="1">
    <source>
        <dbReference type="ARBA" id="ARBA00022603"/>
    </source>
</evidence>
<dbReference type="GO" id="GO:0005634">
    <property type="term" value="C:nucleus"/>
    <property type="evidence" value="ECO:0007669"/>
    <property type="project" value="TreeGrafter"/>
</dbReference>
<dbReference type="InterPro" id="IPR019734">
    <property type="entry name" value="TPR_rpt"/>
</dbReference>
<evidence type="ECO:0000313" key="7">
    <source>
        <dbReference type="Proteomes" id="UP001430356"/>
    </source>
</evidence>
<evidence type="ECO:0000256" key="2">
    <source>
        <dbReference type="ARBA" id="ARBA00022679"/>
    </source>
</evidence>
<dbReference type="GO" id="GO:0005737">
    <property type="term" value="C:cytoplasm"/>
    <property type="evidence" value="ECO:0007669"/>
    <property type="project" value="TreeGrafter"/>
</dbReference>
<dbReference type="Gene3D" id="6.10.140.2220">
    <property type="match status" value="1"/>
</dbReference>
<dbReference type="EMBL" id="JAECZO010000107">
    <property type="protein sequence ID" value="KAK7197464.1"/>
    <property type="molecule type" value="Genomic_DNA"/>
</dbReference>
<keyword evidence="7" id="KW-1185">Reference proteome</keyword>
<dbReference type="Pfam" id="PF00856">
    <property type="entry name" value="SET"/>
    <property type="match status" value="1"/>
</dbReference>
<dbReference type="Proteomes" id="UP001430356">
    <property type="component" value="Unassembled WGS sequence"/>
</dbReference>
<dbReference type="SUPFAM" id="SSF82199">
    <property type="entry name" value="SET domain"/>
    <property type="match status" value="1"/>
</dbReference>
<dbReference type="GO" id="GO:0008168">
    <property type="term" value="F:methyltransferase activity"/>
    <property type="evidence" value="ECO:0007669"/>
    <property type="project" value="UniProtKB-KW"/>
</dbReference>
<name>A0AAW0EVM3_9TRYP</name>
<accession>A0AAW0EVM3</accession>
<dbReference type="Gene3D" id="2.170.270.10">
    <property type="entry name" value="SET domain"/>
    <property type="match status" value="1"/>
</dbReference>
<feature type="region of interest" description="Disordered" evidence="4">
    <location>
        <begin position="1"/>
        <end position="32"/>
    </location>
</feature>
<sequence length="701" mass="77017">MASTSPHTCSSATCTDGAHATAPTTDQNSGDLHPFLHALQEDVPANGGELPVGELLLLLKAKRPEVFARLDGLFETARCVSGLDESMALKWKEKGNAEYKRRQHQQAVLSYTNGLLCAEAPETLAVLLNNRSTAFFDEHRYADACVDADRAVQYQPHYWKALQRRGRSLVELGLTELGEKDMAASRQESSEAANTPEVMAKVFGEATSGMAAACLPPRAHVSAEVRVERSAKGRGLAAASRLTEGQVLEETPYALVARTEALLSVCSYCLQHSACLYHGDEYRQHRIKSRGFFCSPACARAAWEHYGQHESRHPFFLCCPNDALLAYRMLLGTRAYPALAELTASPELDPVTGNDFGAQHMRTLTGSFSRELQPNAAVGGYESIVAAIGLYVGALSEVEAEQLRKAQRQILLNSVDVTCTMRTAAAASAANSASLLQTNTSVAHLGKAVYAVGALFNHACDPNCFVSFEGNPQGSCARLTVRTIRPVMEGEELTVSYGGISCFSFHSMRHRLQTLRDRYGFFCSCLSCRNQVDEPVPTAEKEKYIKASDYYQKGRRLVREGDYATAVTVLLQSYEIVMRYICPPPHPPQWMLIKTHDALAQAYFHLKQQDKCVEHLQAALRLDVEIHKNANRVELINEHTRLAFLATDMADKKVHASKAVELLRRFYSPSSMLNLQIAYVESSLRITSSSPNNTGAAAATA</sequence>
<keyword evidence="3" id="KW-0949">S-adenosyl-L-methionine</keyword>
<dbReference type="PANTHER" id="PTHR46165">
    <property type="entry name" value="SET AND MYND DOMAIN-CONTAINING PROTEIN 4"/>
    <property type="match status" value="1"/>
</dbReference>
<dbReference type="PROSITE" id="PS50280">
    <property type="entry name" value="SET"/>
    <property type="match status" value="1"/>
</dbReference>
<dbReference type="InterPro" id="IPR001214">
    <property type="entry name" value="SET_dom"/>
</dbReference>
<feature type="domain" description="SET" evidence="5">
    <location>
        <begin position="223"/>
        <end position="498"/>
    </location>
</feature>
<dbReference type="InterPro" id="IPR046341">
    <property type="entry name" value="SET_dom_sf"/>
</dbReference>
<evidence type="ECO:0000256" key="3">
    <source>
        <dbReference type="ARBA" id="ARBA00022691"/>
    </source>
</evidence>
<comment type="caution">
    <text evidence="6">The sequence shown here is derived from an EMBL/GenBank/DDBJ whole genome shotgun (WGS) entry which is preliminary data.</text>
</comment>
<protein>
    <submittedName>
        <fullName evidence="6">SET domain/TPR repeat/Tetratricopeptide repeat</fullName>
    </submittedName>
</protein>
<evidence type="ECO:0000256" key="4">
    <source>
        <dbReference type="SAM" id="MobiDB-lite"/>
    </source>
</evidence>
<gene>
    <name evidence="6" type="ORF">NESM_000695700</name>
</gene>
<dbReference type="AlphaFoldDB" id="A0AAW0EVM3"/>
<dbReference type="Gene3D" id="1.25.40.10">
    <property type="entry name" value="Tetratricopeptide repeat domain"/>
    <property type="match status" value="2"/>
</dbReference>
<dbReference type="GO" id="GO:0042826">
    <property type="term" value="F:histone deacetylase binding"/>
    <property type="evidence" value="ECO:0007669"/>
    <property type="project" value="TreeGrafter"/>
</dbReference>